<organism evidence="1 2">
    <name type="scientific">Gigaspora rosea</name>
    <dbReference type="NCBI Taxonomy" id="44941"/>
    <lineage>
        <taxon>Eukaryota</taxon>
        <taxon>Fungi</taxon>
        <taxon>Fungi incertae sedis</taxon>
        <taxon>Mucoromycota</taxon>
        <taxon>Glomeromycotina</taxon>
        <taxon>Glomeromycetes</taxon>
        <taxon>Diversisporales</taxon>
        <taxon>Gigasporaceae</taxon>
        <taxon>Gigaspora</taxon>
    </lineage>
</organism>
<dbReference type="EMBL" id="QKWP01001755">
    <property type="protein sequence ID" value="RIB06831.1"/>
    <property type="molecule type" value="Genomic_DNA"/>
</dbReference>
<dbReference type="InterPro" id="IPR036047">
    <property type="entry name" value="F-box-like_dom_sf"/>
</dbReference>
<dbReference type="Proteomes" id="UP000266673">
    <property type="component" value="Unassembled WGS sequence"/>
</dbReference>
<dbReference type="OrthoDB" id="2351154at2759"/>
<accession>A0A397UAV7</accession>
<sequence length="114" mass="13436">MESKIFTGDMPELMEKILKNLKNEIDSLYSCALVNRHWCKTSIPILWQNPFSHKETKPLFISQYFSSLGEDEKFVLKEYGINKEISKTLFDYARFLKVLDLFTLGSSVEFWIEL</sequence>
<reference evidence="1 2" key="1">
    <citation type="submission" date="2018-06" db="EMBL/GenBank/DDBJ databases">
        <title>Comparative genomics reveals the genomic features of Rhizophagus irregularis, R. cerebriforme, R. diaphanum and Gigaspora rosea, and their symbiotic lifestyle signature.</title>
        <authorList>
            <person name="Morin E."/>
            <person name="San Clemente H."/>
            <person name="Chen E.C.H."/>
            <person name="De La Providencia I."/>
            <person name="Hainaut M."/>
            <person name="Kuo A."/>
            <person name="Kohler A."/>
            <person name="Murat C."/>
            <person name="Tang N."/>
            <person name="Roy S."/>
            <person name="Loubradou J."/>
            <person name="Henrissat B."/>
            <person name="Grigoriev I.V."/>
            <person name="Corradi N."/>
            <person name="Roux C."/>
            <person name="Martin F.M."/>
        </authorList>
    </citation>
    <scope>NUCLEOTIDE SEQUENCE [LARGE SCALE GENOMIC DNA]</scope>
    <source>
        <strain evidence="1 2">DAOM 194757</strain>
    </source>
</reference>
<dbReference type="AlphaFoldDB" id="A0A397UAV7"/>
<name>A0A397UAV7_9GLOM</name>
<protein>
    <submittedName>
        <fullName evidence="1">Uncharacterized protein</fullName>
    </submittedName>
</protein>
<keyword evidence="2" id="KW-1185">Reference proteome</keyword>
<evidence type="ECO:0000313" key="1">
    <source>
        <dbReference type="EMBL" id="RIB06831.1"/>
    </source>
</evidence>
<gene>
    <name evidence="1" type="ORF">C2G38_2216122</name>
</gene>
<feature type="non-terminal residue" evidence="1">
    <location>
        <position position="114"/>
    </location>
</feature>
<dbReference type="SUPFAM" id="SSF81383">
    <property type="entry name" value="F-box domain"/>
    <property type="match status" value="1"/>
</dbReference>
<evidence type="ECO:0000313" key="2">
    <source>
        <dbReference type="Proteomes" id="UP000266673"/>
    </source>
</evidence>
<comment type="caution">
    <text evidence="1">The sequence shown here is derived from an EMBL/GenBank/DDBJ whole genome shotgun (WGS) entry which is preliminary data.</text>
</comment>
<proteinExistence type="predicted"/>